<dbReference type="EMBL" id="CM037013">
    <property type="protein sequence ID" value="KAH7687953.1"/>
    <property type="molecule type" value="Genomic_DNA"/>
</dbReference>
<accession>A0ACB7WI69</accession>
<organism evidence="1 2">
    <name type="scientific">Dioscorea alata</name>
    <name type="common">Purple yam</name>
    <dbReference type="NCBI Taxonomy" id="55571"/>
    <lineage>
        <taxon>Eukaryota</taxon>
        <taxon>Viridiplantae</taxon>
        <taxon>Streptophyta</taxon>
        <taxon>Embryophyta</taxon>
        <taxon>Tracheophyta</taxon>
        <taxon>Spermatophyta</taxon>
        <taxon>Magnoliopsida</taxon>
        <taxon>Liliopsida</taxon>
        <taxon>Dioscoreales</taxon>
        <taxon>Dioscoreaceae</taxon>
        <taxon>Dioscorea</taxon>
    </lineage>
</organism>
<comment type="caution">
    <text evidence="1">The sequence shown here is derived from an EMBL/GenBank/DDBJ whole genome shotgun (WGS) entry which is preliminary data.</text>
</comment>
<proteinExistence type="predicted"/>
<dbReference type="Proteomes" id="UP000827976">
    <property type="component" value="Chromosome 3"/>
</dbReference>
<keyword evidence="2" id="KW-1185">Reference proteome</keyword>
<gene>
    <name evidence="1" type="ORF">IHE45_03G000800</name>
</gene>
<sequence length="719" mass="79362">MADAGGVTEKPMRIFVGGLGAGVTAEDMEKTFSSLGSVAAVQLVRTNGRSFAYMDFHPNSDKSLARLFATYNGCMWKGGKLRVEKAKEHYLARLSQEWAEDAKLNTTSSSPVDLNLDKNPNTSNKPQILNQENMQLNIYFPKLRKVKPLPFKGTGKHKYSFQRIEVPPLPIHFCDCEEHSMFSETFSQKHLSCSNSVMHKKELSIMTAVMDKIFKMDGSASDGHTTLDTESNKSVPLDNEYMLEDSDEASLSDPDNLLTNIGLQHQGDDALDQILLEVEDLPEHQESKSRKLHPSKDGVTRTNIKSCKKQHTCGTSAPVNPLEQKSCAVLEEKVAEVDHVPISLRKKTSKNCMKEVEMPADALPMQSKAEPSENIEPSKGHSWLQKSSWKDLVAEVGSSSFSISHVIPAINLAAQNSPISNGSDLDMSAARKKGKVQFNNELGVKRRKSLAKLAASTHVEKTENDNKVQESPGEASEAEPGKKSSINTGTHVNMLDHKFPTVQEGKAADDERMTISPRKRTPQNFVKEVELPEDNPVQRQTEPSKNMEPSKGHTWLQKSSWKDLIGEVGNSSFNIAHVIPGTNSTAQSSPMSNGSEFATSTVQKKRKVQYNNEGSTYVEVHKKFLAMQVAPTRVDKTENSDKVQENPEVAQGEAGKKSNLAPRRIVPKIHVGEVCTFMRNAESEKEWTKAKAVLSGHLKKKGNANGANKNAKGTLRHKA</sequence>
<protein>
    <submittedName>
        <fullName evidence="1">RNA recognition motif domain-containing protein</fullName>
    </submittedName>
</protein>
<reference evidence="2" key="1">
    <citation type="journal article" date="2022" name="Nat. Commun.">
        <title>Chromosome evolution and the genetic basis of agronomically important traits in greater yam.</title>
        <authorList>
            <person name="Bredeson J.V."/>
            <person name="Lyons J.B."/>
            <person name="Oniyinde I.O."/>
            <person name="Okereke N.R."/>
            <person name="Kolade O."/>
            <person name="Nnabue I."/>
            <person name="Nwadili C.O."/>
            <person name="Hribova E."/>
            <person name="Parker M."/>
            <person name="Nwogha J."/>
            <person name="Shu S."/>
            <person name="Carlson J."/>
            <person name="Kariba R."/>
            <person name="Muthemba S."/>
            <person name="Knop K."/>
            <person name="Barton G.J."/>
            <person name="Sherwood A.V."/>
            <person name="Lopez-Montes A."/>
            <person name="Asiedu R."/>
            <person name="Jamnadass R."/>
            <person name="Muchugi A."/>
            <person name="Goodstein D."/>
            <person name="Egesi C.N."/>
            <person name="Featherston J."/>
            <person name="Asfaw A."/>
            <person name="Simpson G.G."/>
            <person name="Dolezel J."/>
            <person name="Hendre P.S."/>
            <person name="Van Deynze A."/>
            <person name="Kumar P.L."/>
            <person name="Obidiegwu J.E."/>
            <person name="Bhattacharjee R."/>
            <person name="Rokhsar D.S."/>
        </authorList>
    </citation>
    <scope>NUCLEOTIDE SEQUENCE [LARGE SCALE GENOMIC DNA]</scope>
    <source>
        <strain evidence="2">cv. TDa95/00328</strain>
    </source>
</reference>
<name>A0ACB7WI69_DIOAL</name>
<evidence type="ECO:0000313" key="2">
    <source>
        <dbReference type="Proteomes" id="UP000827976"/>
    </source>
</evidence>
<evidence type="ECO:0000313" key="1">
    <source>
        <dbReference type="EMBL" id="KAH7687953.1"/>
    </source>
</evidence>